<dbReference type="PANTHER" id="PTHR35247">
    <property type="entry name" value="TESTIS-EXPRESSED PROTEIN 43"/>
    <property type="match status" value="1"/>
</dbReference>
<organism evidence="1 2">
    <name type="scientific">Pyxicephalus adspersus</name>
    <name type="common">African bullfrog</name>
    <dbReference type="NCBI Taxonomy" id="30357"/>
    <lineage>
        <taxon>Eukaryota</taxon>
        <taxon>Metazoa</taxon>
        <taxon>Chordata</taxon>
        <taxon>Craniata</taxon>
        <taxon>Vertebrata</taxon>
        <taxon>Euteleostomi</taxon>
        <taxon>Amphibia</taxon>
        <taxon>Batrachia</taxon>
        <taxon>Anura</taxon>
        <taxon>Neobatrachia</taxon>
        <taxon>Ranoidea</taxon>
        <taxon>Pyxicephalidae</taxon>
        <taxon>Pyxicephalinae</taxon>
        <taxon>Pyxicephalus</taxon>
    </lineage>
</organism>
<evidence type="ECO:0000313" key="2">
    <source>
        <dbReference type="Proteomes" id="UP001181693"/>
    </source>
</evidence>
<name>A0AAV3AKL3_PYXAD</name>
<comment type="caution">
    <text evidence="1">The sequence shown here is derived from an EMBL/GenBank/DDBJ whole genome shotgun (WGS) entry which is preliminary data.</text>
</comment>
<proteinExistence type="predicted"/>
<evidence type="ECO:0008006" key="3">
    <source>
        <dbReference type="Google" id="ProtNLM"/>
    </source>
</evidence>
<sequence length="155" mass="18524">MENKPVLMDIKFQQNTDDQRSLRKLSEDNQQPRTMNSVATITNIKGLVHSHAPEFNRRHPIIPKHYVMPWKQDMVNRKLILRHADQSGVYRGPHEESLFLENKERLCHGEDRHFIMEKIKMPLQMEHTDLPLHSSLSRYQSYVINQRSRELEPQY</sequence>
<gene>
    <name evidence="1" type="ORF">GDO54_014243</name>
</gene>
<protein>
    <recommendedName>
        <fullName evidence="3">Testis-expressed protein 43</fullName>
    </recommendedName>
</protein>
<reference evidence="1" key="1">
    <citation type="thesis" date="2020" institute="ProQuest LLC" country="789 East Eisenhower Parkway, Ann Arbor, MI, USA">
        <title>Comparative Genomics and Chromosome Evolution.</title>
        <authorList>
            <person name="Mudd A.B."/>
        </authorList>
    </citation>
    <scope>NUCLEOTIDE SEQUENCE</scope>
    <source>
        <strain evidence="1">1538</strain>
        <tissue evidence="1">Blood</tissue>
    </source>
</reference>
<accession>A0AAV3AKL3</accession>
<dbReference type="AlphaFoldDB" id="A0AAV3AKL3"/>
<evidence type="ECO:0000313" key="1">
    <source>
        <dbReference type="EMBL" id="DBA23317.1"/>
    </source>
</evidence>
<dbReference type="InterPro" id="IPR027965">
    <property type="entry name" value="SPMIP10"/>
</dbReference>
<keyword evidence="2" id="KW-1185">Reference proteome</keyword>
<dbReference type="Proteomes" id="UP001181693">
    <property type="component" value="Unassembled WGS sequence"/>
</dbReference>
<dbReference type="Pfam" id="PF14983">
    <property type="entry name" value="SPMIP10-like"/>
    <property type="match status" value="1"/>
</dbReference>
<dbReference type="PANTHER" id="PTHR35247:SF1">
    <property type="entry name" value="TESTIS-EXPRESSED PROTEIN 43"/>
    <property type="match status" value="1"/>
</dbReference>
<dbReference type="EMBL" id="DYDO01000006">
    <property type="protein sequence ID" value="DBA23317.1"/>
    <property type="molecule type" value="Genomic_DNA"/>
</dbReference>